<reference evidence="5" key="1">
    <citation type="journal article" date="2023" name="Mol. Phylogenet. Evol.">
        <title>Genome-scale phylogeny and comparative genomics of the fungal order Sordariales.</title>
        <authorList>
            <person name="Hensen N."/>
            <person name="Bonometti L."/>
            <person name="Westerberg I."/>
            <person name="Brannstrom I.O."/>
            <person name="Guillou S."/>
            <person name="Cros-Aarteil S."/>
            <person name="Calhoun S."/>
            <person name="Haridas S."/>
            <person name="Kuo A."/>
            <person name="Mondo S."/>
            <person name="Pangilinan J."/>
            <person name="Riley R."/>
            <person name="LaButti K."/>
            <person name="Andreopoulos B."/>
            <person name="Lipzen A."/>
            <person name="Chen C."/>
            <person name="Yan M."/>
            <person name="Daum C."/>
            <person name="Ng V."/>
            <person name="Clum A."/>
            <person name="Steindorff A."/>
            <person name="Ohm R.A."/>
            <person name="Martin F."/>
            <person name="Silar P."/>
            <person name="Natvig D.O."/>
            <person name="Lalanne C."/>
            <person name="Gautier V."/>
            <person name="Ament-Velasquez S.L."/>
            <person name="Kruys A."/>
            <person name="Hutchinson M.I."/>
            <person name="Powell A.J."/>
            <person name="Barry K."/>
            <person name="Miller A.N."/>
            <person name="Grigoriev I.V."/>
            <person name="Debuchy R."/>
            <person name="Gladieux P."/>
            <person name="Hiltunen Thoren M."/>
            <person name="Johannesson H."/>
        </authorList>
    </citation>
    <scope>NUCLEOTIDE SEQUENCE</scope>
    <source>
        <strain evidence="5">PSN293</strain>
    </source>
</reference>
<dbReference type="PANTHER" id="PTHR10366:SF562">
    <property type="entry name" value="ALDEHYDE REDUCTASE II (AFU_ORTHOLOGUE AFUA_1G11360)"/>
    <property type="match status" value="1"/>
</dbReference>
<reference evidence="5" key="2">
    <citation type="submission" date="2023-05" db="EMBL/GenBank/DDBJ databases">
        <authorList>
            <consortium name="Lawrence Berkeley National Laboratory"/>
            <person name="Steindorff A."/>
            <person name="Hensen N."/>
            <person name="Bonometti L."/>
            <person name="Westerberg I."/>
            <person name="Brannstrom I.O."/>
            <person name="Guillou S."/>
            <person name="Cros-Aarteil S."/>
            <person name="Calhoun S."/>
            <person name="Haridas S."/>
            <person name="Kuo A."/>
            <person name="Mondo S."/>
            <person name="Pangilinan J."/>
            <person name="Riley R."/>
            <person name="Labutti K."/>
            <person name="Andreopoulos B."/>
            <person name="Lipzen A."/>
            <person name="Chen C."/>
            <person name="Yanf M."/>
            <person name="Daum C."/>
            <person name="Ng V."/>
            <person name="Clum A."/>
            <person name="Ohm R."/>
            <person name="Martin F."/>
            <person name="Silar P."/>
            <person name="Natvig D."/>
            <person name="Lalanne C."/>
            <person name="Gautier V."/>
            <person name="Ament-Velasquez S.L."/>
            <person name="Kruys A."/>
            <person name="Hutchinson M.I."/>
            <person name="Powell A.J."/>
            <person name="Barry K."/>
            <person name="Miller A.N."/>
            <person name="Grigoriev I.V."/>
            <person name="Debuchy R."/>
            <person name="Gladieux P."/>
            <person name="Thoren M.H."/>
            <person name="Johannesson H."/>
        </authorList>
    </citation>
    <scope>NUCLEOTIDE SEQUENCE</scope>
    <source>
        <strain evidence="5">PSN293</strain>
    </source>
</reference>
<feature type="domain" description="NAD-dependent epimerase/dehydratase" evidence="4">
    <location>
        <begin position="148"/>
        <end position="273"/>
    </location>
</feature>
<keyword evidence="6" id="KW-1185">Reference proteome</keyword>
<evidence type="ECO:0000259" key="4">
    <source>
        <dbReference type="Pfam" id="PF01370"/>
    </source>
</evidence>
<evidence type="ECO:0000256" key="2">
    <source>
        <dbReference type="ARBA" id="ARBA00023445"/>
    </source>
</evidence>
<sequence length="489" mass="53366">MDWLQKRDRKDRDATQSQTIDRAPRAYLASDPLASDSQPTGILGGVPVGQVLSHHGTIGRLLVLDHVCLGGHAKRTDLVWHESTQMPLPQPLSRLITGSQPLSKVSRLSSLFNSSYNSDTNMAPSKTNPTHLSPVVLTNATIPPGSLILVTGANGLDASNAISSLIQAGYRVRGSVRSASKTAYLTGLFPASQFSLFEIPDVTSSGCWTPALKDVSGVIHCIGATDVFPCDVDAAAKDELKWHIDLLSSARSAGTVRSFVLTSSAWAAWTPDSSKKVTLSQYSWNNQAVTLARDKSINAKQKGLAGYMALKTLVEQGIWEWVNQESPPYAFNAFLLDTVIGSVLSPEHQGVPSTAGMVHWIWQGKHADKLDGVLPQWHINAGDAAKLYVAILASSPQVDRERIFGFGERFSFYKVKEILQREFPEHKVWAEVKDHGWDQSTVPNERGAQLLRRVGQTDGWTGLEESVLENAKAWDELEAKASHMTGIRA</sequence>
<dbReference type="Proteomes" id="UP001301769">
    <property type="component" value="Unassembled WGS sequence"/>
</dbReference>
<evidence type="ECO:0000313" key="5">
    <source>
        <dbReference type="EMBL" id="KAK4216880.1"/>
    </source>
</evidence>
<dbReference type="Pfam" id="PF01370">
    <property type="entry name" value="Epimerase"/>
    <property type="match status" value="1"/>
</dbReference>
<dbReference type="AlphaFoldDB" id="A0AAN7BDE5"/>
<dbReference type="InterPro" id="IPR050425">
    <property type="entry name" value="NAD(P)_dehydrat-like"/>
</dbReference>
<comment type="caution">
    <text evidence="5">The sequence shown here is derived from an EMBL/GenBank/DDBJ whole genome shotgun (WGS) entry which is preliminary data.</text>
</comment>
<dbReference type="SUPFAM" id="SSF51735">
    <property type="entry name" value="NAD(P)-binding Rossmann-fold domains"/>
    <property type="match status" value="1"/>
</dbReference>
<evidence type="ECO:0000256" key="3">
    <source>
        <dbReference type="SAM" id="MobiDB-lite"/>
    </source>
</evidence>
<feature type="compositionally biased region" description="Basic and acidic residues" evidence="3">
    <location>
        <begin position="1"/>
        <end position="14"/>
    </location>
</feature>
<feature type="region of interest" description="Disordered" evidence="3">
    <location>
        <begin position="1"/>
        <end position="34"/>
    </location>
</feature>
<proteinExistence type="inferred from homology"/>
<dbReference type="FunFam" id="3.40.50.720:FF:000426">
    <property type="entry name" value="Aldehyde reductase 2"/>
    <property type="match status" value="1"/>
</dbReference>
<comment type="similarity">
    <text evidence="2">Belongs to the NAD(P)-dependent epimerase/dehydratase family. Dihydroflavonol-4-reductase subfamily.</text>
</comment>
<name>A0AAN7BDE5_9PEZI</name>
<dbReference type="InterPro" id="IPR001509">
    <property type="entry name" value="Epimerase_deHydtase"/>
</dbReference>
<organism evidence="5 6">
    <name type="scientific">Rhypophila decipiens</name>
    <dbReference type="NCBI Taxonomy" id="261697"/>
    <lineage>
        <taxon>Eukaryota</taxon>
        <taxon>Fungi</taxon>
        <taxon>Dikarya</taxon>
        <taxon>Ascomycota</taxon>
        <taxon>Pezizomycotina</taxon>
        <taxon>Sordariomycetes</taxon>
        <taxon>Sordariomycetidae</taxon>
        <taxon>Sordariales</taxon>
        <taxon>Naviculisporaceae</taxon>
        <taxon>Rhypophila</taxon>
    </lineage>
</organism>
<dbReference type="PANTHER" id="PTHR10366">
    <property type="entry name" value="NAD DEPENDENT EPIMERASE/DEHYDRATASE"/>
    <property type="match status" value="1"/>
</dbReference>
<accession>A0AAN7BDE5</accession>
<dbReference type="EMBL" id="MU858064">
    <property type="protein sequence ID" value="KAK4216880.1"/>
    <property type="molecule type" value="Genomic_DNA"/>
</dbReference>
<keyword evidence="1" id="KW-0560">Oxidoreductase</keyword>
<evidence type="ECO:0000313" key="6">
    <source>
        <dbReference type="Proteomes" id="UP001301769"/>
    </source>
</evidence>
<gene>
    <name evidence="5" type="ORF">QBC37DRAFT_415967</name>
</gene>
<dbReference type="GO" id="GO:0016616">
    <property type="term" value="F:oxidoreductase activity, acting on the CH-OH group of donors, NAD or NADP as acceptor"/>
    <property type="evidence" value="ECO:0007669"/>
    <property type="project" value="TreeGrafter"/>
</dbReference>
<protein>
    <recommendedName>
        <fullName evidence="4">NAD-dependent epimerase/dehydratase domain-containing protein</fullName>
    </recommendedName>
</protein>
<dbReference type="Gene3D" id="3.40.50.720">
    <property type="entry name" value="NAD(P)-binding Rossmann-like Domain"/>
    <property type="match status" value="1"/>
</dbReference>
<dbReference type="InterPro" id="IPR036291">
    <property type="entry name" value="NAD(P)-bd_dom_sf"/>
</dbReference>
<evidence type="ECO:0000256" key="1">
    <source>
        <dbReference type="ARBA" id="ARBA00023002"/>
    </source>
</evidence>